<proteinExistence type="predicted"/>
<dbReference type="Proteomes" id="UP000188181">
    <property type="component" value="Chromosome"/>
</dbReference>
<sequence>MNKNEKPKSLKFQYLKADTYVTYHVDGVFGGITPKGMVHMDVFTEKFPTPSCVSHELTGEGKLGKEIDRVVRDGVIRELQAGMVMDLMTARQLRDWLSAKIDEAVKRRKPPESEL</sequence>
<reference evidence="2" key="1">
    <citation type="submission" date="2017-02" db="EMBL/GenBank/DDBJ databases">
        <title>Comparative genomics and description of representatives of a novel lineage of planctomycetes thriving in anoxic sediments.</title>
        <authorList>
            <person name="Spring S."/>
            <person name="Bunk B."/>
            <person name="Sproer C."/>
        </authorList>
    </citation>
    <scope>NUCLEOTIDE SEQUENCE [LARGE SCALE GENOMIC DNA]</scope>
    <source>
        <strain evidence="2">SM-Chi-D1</strain>
    </source>
</reference>
<dbReference type="OrthoDB" id="1493361at2"/>
<evidence type="ECO:0000313" key="1">
    <source>
        <dbReference type="EMBL" id="AQQ70701.1"/>
    </source>
</evidence>
<name>A0A1Q2MDD9_9BACT</name>
<evidence type="ECO:0000313" key="2">
    <source>
        <dbReference type="Proteomes" id="UP000188181"/>
    </source>
</evidence>
<accession>A0A1Q2MDD9</accession>
<gene>
    <name evidence="1" type="ORF">SMSP2_01059</name>
</gene>
<dbReference type="RefSeq" id="WP_146682942.1">
    <property type="nucleotide sequence ID" value="NZ_CP019646.1"/>
</dbReference>
<dbReference type="EMBL" id="CP019646">
    <property type="protein sequence ID" value="AQQ70701.1"/>
    <property type="molecule type" value="Genomic_DNA"/>
</dbReference>
<dbReference type="AlphaFoldDB" id="A0A1Q2MDD9"/>
<organism evidence="1 2">
    <name type="scientific">Limihaloglobus sulfuriphilus</name>
    <dbReference type="NCBI Taxonomy" id="1851148"/>
    <lineage>
        <taxon>Bacteria</taxon>
        <taxon>Pseudomonadati</taxon>
        <taxon>Planctomycetota</taxon>
        <taxon>Phycisphaerae</taxon>
        <taxon>Sedimentisphaerales</taxon>
        <taxon>Sedimentisphaeraceae</taxon>
        <taxon>Limihaloglobus</taxon>
    </lineage>
</organism>
<dbReference type="KEGG" id="pbas:SMSP2_01059"/>
<keyword evidence="2" id="KW-1185">Reference proteome</keyword>
<protein>
    <submittedName>
        <fullName evidence="1">Uncharacterized protein</fullName>
    </submittedName>
</protein>